<dbReference type="Proteomes" id="UP001500131">
    <property type="component" value="Unassembled WGS sequence"/>
</dbReference>
<gene>
    <name evidence="1" type="ORF">Q4I31_003870</name>
</gene>
<evidence type="ECO:0000313" key="2">
    <source>
        <dbReference type="Proteomes" id="UP001500131"/>
    </source>
</evidence>
<organism evidence="1 2">
    <name type="scientific">Leishmania lindenbergi</name>
    <dbReference type="NCBI Taxonomy" id="651832"/>
    <lineage>
        <taxon>Eukaryota</taxon>
        <taxon>Discoba</taxon>
        <taxon>Euglenozoa</taxon>
        <taxon>Kinetoplastea</taxon>
        <taxon>Metakinetoplastina</taxon>
        <taxon>Trypanosomatida</taxon>
        <taxon>Trypanosomatidae</taxon>
        <taxon>Leishmaniinae</taxon>
        <taxon>Leishmania</taxon>
    </lineage>
</organism>
<dbReference type="EMBL" id="JBAMZK010000024">
    <property type="protein sequence ID" value="KAL0504540.1"/>
    <property type="molecule type" value="Genomic_DNA"/>
</dbReference>
<name>A0AAW3AFF0_9TRYP</name>
<dbReference type="AlphaFoldDB" id="A0AAW3AFF0"/>
<protein>
    <submittedName>
        <fullName evidence="1">Uncharacterized protein</fullName>
    </submittedName>
</protein>
<sequence>MHRGARDGPVCCEPVAGLSTPGKFILRILQRKQGSCSACPWKGTYSDFKEKHPNCREAAEVQSSGEDKNPVMREGVTRQQEYYLEGRGIGFGGSAPLPVSVSPLSLRYEAAAIANSASGQNLSHVTNNSTPAADDRLTSEQRAQWRQCLTVTALDYGMSDAEYGELLQRFPDFAVLAPNRSMTPELRWHDARRVLQSFNYPNHPDDVRNPFGVADHNAMTESVPFHVLCLWFILSRRNPVQCYHMTTRLYESSS</sequence>
<accession>A0AAW3AFF0</accession>
<evidence type="ECO:0000313" key="1">
    <source>
        <dbReference type="EMBL" id="KAL0504540.1"/>
    </source>
</evidence>
<proteinExistence type="predicted"/>
<reference evidence="1 2" key="1">
    <citation type="submission" date="2024-02" db="EMBL/GenBank/DDBJ databases">
        <title>FIRST GENOME SEQUENCES OF Leishmania (Viannia) shawi, Leishmania (Viannia) lindenbergi AND Leishmania (Viannia) utingensis.</title>
        <authorList>
            <person name="Resadore F."/>
            <person name="Custodio M.G.F."/>
            <person name="Boite M.C."/>
            <person name="Cupolillo E."/>
            <person name="Ferreira G.E.M."/>
        </authorList>
    </citation>
    <scope>NUCLEOTIDE SEQUENCE [LARGE SCALE GENOMIC DNA]</scope>
    <source>
        <strain evidence="1 2">MHOM/BR/1966/M15733</strain>
    </source>
</reference>
<keyword evidence="2" id="KW-1185">Reference proteome</keyword>
<comment type="caution">
    <text evidence="1">The sequence shown here is derived from an EMBL/GenBank/DDBJ whole genome shotgun (WGS) entry which is preliminary data.</text>
</comment>